<evidence type="ECO:0000256" key="8">
    <source>
        <dbReference type="ARBA" id="ARBA00035585"/>
    </source>
</evidence>
<dbReference type="GO" id="GO:0046872">
    <property type="term" value="F:metal ion binding"/>
    <property type="evidence" value="ECO:0007669"/>
    <property type="project" value="UniProtKB-KW"/>
</dbReference>
<dbReference type="STRING" id="145854.GA0074692_1866"/>
<evidence type="ECO:0000256" key="3">
    <source>
        <dbReference type="ARBA" id="ARBA00022692"/>
    </source>
</evidence>
<evidence type="ECO:0000256" key="4">
    <source>
        <dbReference type="ARBA" id="ARBA00022989"/>
    </source>
</evidence>
<keyword evidence="10" id="KW-0813">Transport</keyword>
<keyword evidence="2 10" id="KW-1003">Cell membrane</keyword>
<keyword evidence="5 10" id="KW-0472">Membrane</keyword>
<name>A0A1C6S646_9ACTN</name>
<dbReference type="Pfam" id="PF02537">
    <property type="entry name" value="CRCB"/>
    <property type="match status" value="1"/>
</dbReference>
<feature type="transmembrane region" description="Helical" evidence="10">
    <location>
        <begin position="116"/>
        <end position="141"/>
    </location>
</feature>
<dbReference type="RefSeq" id="WP_091641783.1">
    <property type="nucleotide sequence ID" value="NZ_FMHW01000002.1"/>
</dbReference>
<proteinExistence type="inferred from homology"/>
<evidence type="ECO:0000256" key="1">
    <source>
        <dbReference type="ARBA" id="ARBA00004651"/>
    </source>
</evidence>
<keyword evidence="3 10" id="KW-0812">Transmembrane</keyword>
<evidence type="ECO:0000256" key="6">
    <source>
        <dbReference type="ARBA" id="ARBA00023303"/>
    </source>
</evidence>
<keyword evidence="10" id="KW-0479">Metal-binding</keyword>
<dbReference type="Proteomes" id="UP000198959">
    <property type="component" value="Unassembled WGS sequence"/>
</dbReference>
<evidence type="ECO:0000313" key="11">
    <source>
        <dbReference type="EMBL" id="SCL24937.1"/>
    </source>
</evidence>
<accession>A0A1C6S646</accession>
<organism evidence="11 12">
    <name type="scientific">Micromonospora pallida</name>
    <dbReference type="NCBI Taxonomy" id="145854"/>
    <lineage>
        <taxon>Bacteria</taxon>
        <taxon>Bacillati</taxon>
        <taxon>Actinomycetota</taxon>
        <taxon>Actinomycetes</taxon>
        <taxon>Micromonosporales</taxon>
        <taxon>Micromonosporaceae</taxon>
        <taxon>Micromonospora</taxon>
    </lineage>
</organism>
<comment type="activity regulation">
    <text evidence="10">Na(+) is not transported, but it plays an essential structural role and its presence is essential for fluoride channel function.</text>
</comment>
<keyword evidence="10" id="KW-0406">Ion transport</keyword>
<protein>
    <recommendedName>
        <fullName evidence="10">Fluoride-specific ion channel FluC</fullName>
    </recommendedName>
</protein>
<comment type="catalytic activity">
    <reaction evidence="8">
        <text>fluoride(in) = fluoride(out)</text>
        <dbReference type="Rhea" id="RHEA:76159"/>
        <dbReference type="ChEBI" id="CHEBI:17051"/>
    </reaction>
    <physiologicalReaction direction="left-to-right" evidence="8">
        <dbReference type="Rhea" id="RHEA:76160"/>
    </physiologicalReaction>
</comment>
<feature type="transmembrane region" description="Helical" evidence="10">
    <location>
        <begin position="20"/>
        <end position="42"/>
    </location>
</feature>
<evidence type="ECO:0000256" key="2">
    <source>
        <dbReference type="ARBA" id="ARBA00022475"/>
    </source>
</evidence>
<comment type="similarity">
    <text evidence="7 10">Belongs to the fluoride channel Fluc/FEX (TC 1.A.43) family.</text>
</comment>
<dbReference type="InterPro" id="IPR003691">
    <property type="entry name" value="FluC"/>
</dbReference>
<keyword evidence="4 10" id="KW-1133">Transmembrane helix</keyword>
<evidence type="ECO:0000256" key="9">
    <source>
        <dbReference type="ARBA" id="ARBA00049940"/>
    </source>
</evidence>
<dbReference type="AlphaFoldDB" id="A0A1C6S646"/>
<keyword evidence="12" id="KW-1185">Reference proteome</keyword>
<evidence type="ECO:0000256" key="7">
    <source>
        <dbReference type="ARBA" id="ARBA00035120"/>
    </source>
</evidence>
<evidence type="ECO:0000313" key="12">
    <source>
        <dbReference type="Proteomes" id="UP000198959"/>
    </source>
</evidence>
<dbReference type="PANTHER" id="PTHR28259:SF1">
    <property type="entry name" value="FLUORIDE EXPORT PROTEIN 1-RELATED"/>
    <property type="match status" value="1"/>
</dbReference>
<dbReference type="PANTHER" id="PTHR28259">
    <property type="entry name" value="FLUORIDE EXPORT PROTEIN 1-RELATED"/>
    <property type="match status" value="1"/>
</dbReference>
<comment type="function">
    <text evidence="9 10">Fluoride-specific ion channel. Important for reducing fluoride concentration in the cell, thus reducing its toxicity.</text>
</comment>
<dbReference type="HAMAP" id="MF_00454">
    <property type="entry name" value="FluC"/>
    <property type="match status" value="1"/>
</dbReference>
<dbReference type="GO" id="GO:0005886">
    <property type="term" value="C:plasma membrane"/>
    <property type="evidence" value="ECO:0007669"/>
    <property type="project" value="UniProtKB-SubCell"/>
</dbReference>
<feature type="transmembrane region" description="Helical" evidence="10">
    <location>
        <begin position="83"/>
        <end position="101"/>
    </location>
</feature>
<dbReference type="OrthoDB" id="4408652at2"/>
<keyword evidence="6 10" id="KW-0407">Ion channel</keyword>
<keyword evidence="10" id="KW-0915">Sodium</keyword>
<evidence type="ECO:0000256" key="5">
    <source>
        <dbReference type="ARBA" id="ARBA00023136"/>
    </source>
</evidence>
<feature type="binding site" evidence="10">
    <location>
        <position position="94"/>
    </location>
    <ligand>
        <name>Na(+)</name>
        <dbReference type="ChEBI" id="CHEBI:29101"/>
        <note>structural</note>
    </ligand>
</feature>
<gene>
    <name evidence="10" type="primary">fluC</name>
    <name evidence="10" type="synonym">crcB</name>
    <name evidence="11" type="ORF">GA0074692_1866</name>
</gene>
<dbReference type="EMBL" id="FMHW01000002">
    <property type="protein sequence ID" value="SCL24937.1"/>
    <property type="molecule type" value="Genomic_DNA"/>
</dbReference>
<reference evidence="12" key="1">
    <citation type="submission" date="2016-06" db="EMBL/GenBank/DDBJ databases">
        <authorList>
            <person name="Varghese N."/>
            <person name="Submissions Spin"/>
        </authorList>
    </citation>
    <scope>NUCLEOTIDE SEQUENCE [LARGE SCALE GENOMIC DNA]</scope>
    <source>
        <strain evidence="12">DSM 43817</strain>
    </source>
</reference>
<evidence type="ECO:0000256" key="10">
    <source>
        <dbReference type="HAMAP-Rule" id="MF_00454"/>
    </source>
</evidence>
<dbReference type="GO" id="GO:0062054">
    <property type="term" value="F:fluoride channel activity"/>
    <property type="evidence" value="ECO:0007669"/>
    <property type="project" value="UniProtKB-UniRule"/>
</dbReference>
<dbReference type="GO" id="GO:0140114">
    <property type="term" value="P:cellular detoxification of fluoride"/>
    <property type="evidence" value="ECO:0007669"/>
    <property type="project" value="UniProtKB-UniRule"/>
</dbReference>
<feature type="transmembrane region" description="Helical" evidence="10">
    <location>
        <begin position="54"/>
        <end position="71"/>
    </location>
</feature>
<sequence>MSDSSRTDPGPRRPAGGAVVLVVVAAGGVVGALARAGLLAAVPYRATDFPWPTFAVNVVGCLLIGALMVLLERVWTARPLLRPFLGVGVLGGFTTFSTYVLDVQQAVRAGAPETALAYLGATVLAALGAVWAGDAAAGWLLDRTRPGGAAR</sequence>
<feature type="binding site" evidence="10">
    <location>
        <position position="91"/>
    </location>
    <ligand>
        <name>Na(+)</name>
        <dbReference type="ChEBI" id="CHEBI:29101"/>
        <note>structural</note>
    </ligand>
</feature>
<comment type="subcellular location">
    <subcellularLocation>
        <location evidence="1 10">Cell membrane</location>
        <topology evidence="1 10">Multi-pass membrane protein</topology>
    </subcellularLocation>
</comment>